<evidence type="ECO:0000259" key="4">
    <source>
        <dbReference type="Pfam" id="PF02668"/>
    </source>
</evidence>
<dbReference type="InterPro" id="IPR003819">
    <property type="entry name" value="TauD/TfdA-like"/>
</dbReference>
<organism evidence="5 6">
    <name type="scientific">Pseudomonas aeruginosa (strain UCBPP-PA14)</name>
    <dbReference type="NCBI Taxonomy" id="208963"/>
    <lineage>
        <taxon>Bacteria</taxon>
        <taxon>Pseudomonadati</taxon>
        <taxon>Pseudomonadota</taxon>
        <taxon>Gammaproteobacteria</taxon>
        <taxon>Pseudomonadales</taxon>
        <taxon>Pseudomonadaceae</taxon>
        <taxon>Pseudomonas</taxon>
    </lineage>
</organism>
<dbReference type="InterPro" id="IPR042098">
    <property type="entry name" value="TauD-like_sf"/>
</dbReference>
<dbReference type="RefSeq" id="WP_003139385.1">
    <property type="nucleotide sequence ID" value="NC_008463.1"/>
</dbReference>
<dbReference type="Gene3D" id="3.60.130.10">
    <property type="entry name" value="Clavaminate synthase-like"/>
    <property type="match status" value="1"/>
</dbReference>
<evidence type="ECO:0000256" key="2">
    <source>
        <dbReference type="ARBA" id="ARBA00023002"/>
    </source>
</evidence>
<dbReference type="BioCyc" id="PAER208963:G1G74-2925-MONOMER"/>
<reference evidence="5 6" key="1">
    <citation type="journal article" date="2006" name="Genome Biol.">
        <title>Genomic analysis reveals that Pseudomonas aeruginosa virulence is combinatorial.</title>
        <authorList>
            <person name="Lee D.G."/>
            <person name="Urbach J.M."/>
            <person name="Wu G."/>
            <person name="Liberati N.T."/>
            <person name="Feinbaum R.L."/>
            <person name="Miyata S."/>
            <person name="Diggins L.T."/>
            <person name="He J."/>
            <person name="Saucier M."/>
            <person name="Deziel E."/>
            <person name="Friedman L."/>
            <person name="Li L."/>
            <person name="Grills G."/>
            <person name="Montgomery K."/>
            <person name="Kucherlapati R."/>
            <person name="Rahme L.G."/>
            <person name="Ausubel F.M."/>
        </authorList>
    </citation>
    <scope>NUCLEOTIDE SEQUENCE [LARGE SCALE GENOMIC DNA]</scope>
    <source>
        <strain evidence="5 6">UCBPP-PA14</strain>
    </source>
</reference>
<dbReference type="InterPro" id="IPR050411">
    <property type="entry name" value="AlphaKG_dependent_hydroxylases"/>
</dbReference>
<dbReference type="HOGENOM" id="CLU_044153_0_0_6"/>
<name>A0A0H2ZB80_PSEAB</name>
<keyword evidence="3" id="KW-0045">Antibiotic biosynthesis</keyword>
<evidence type="ECO:0000313" key="6">
    <source>
        <dbReference type="Proteomes" id="UP000000653"/>
    </source>
</evidence>
<feature type="domain" description="TauD/TfdA-like" evidence="4">
    <location>
        <begin position="39"/>
        <end position="330"/>
    </location>
</feature>
<comment type="cofactor">
    <cofactor evidence="1">
        <name>Fe(2+)</name>
        <dbReference type="ChEBI" id="CHEBI:29033"/>
    </cofactor>
</comment>
<protein>
    <submittedName>
        <fullName evidence="5">Putative regulatory protein</fullName>
    </submittedName>
</protein>
<dbReference type="PANTHER" id="PTHR10696:SF56">
    <property type="entry name" value="TAUD_TFDA-LIKE DOMAIN-CONTAINING PROTEIN"/>
    <property type="match status" value="1"/>
</dbReference>
<dbReference type="GO" id="GO:0017000">
    <property type="term" value="P:antibiotic biosynthetic process"/>
    <property type="evidence" value="ECO:0007669"/>
    <property type="project" value="UniProtKB-KW"/>
</dbReference>
<dbReference type="PANTHER" id="PTHR10696">
    <property type="entry name" value="GAMMA-BUTYROBETAINE HYDROXYLASE-RELATED"/>
    <property type="match status" value="1"/>
</dbReference>
<accession>A0A0H2ZB80</accession>
<sequence>MSASFSAPRLRPRQLSAGDLVEESLLDPANDYLRIVRARQPGMDLRQWIAAAGAGLRDSLLRHGGILFRGFAVDGAEGFSQAVQGFSPNMLDYLERAAARQEVAHRVFTSTEFSPDGWIPPHHEMSYSHNWPSYIHFYCQTPPATQGRTPLADERRVSARIPEAIRQRFLRHGVCYVRNYGPEIDLTWQEGFQTDSRAEVEAYCRQTGTQWTWLDDQRLNTRQVRQAMVRHPLSGEPLWFNHAHMFHVSNMPPALARALLDEVGEQGLPRNAYYGDGSPIEAEVLDTIRAAYREETRAFAWERGDVLMLDNFISVHGREPYTGERKVLVAMTDLHVHQP</sequence>
<evidence type="ECO:0000256" key="3">
    <source>
        <dbReference type="ARBA" id="ARBA00023194"/>
    </source>
</evidence>
<dbReference type="Proteomes" id="UP000000653">
    <property type="component" value="Chromosome"/>
</dbReference>
<gene>
    <name evidence="5" type="ordered locus">PA14_34830</name>
</gene>
<dbReference type="GO" id="GO:0016706">
    <property type="term" value="F:2-oxoglutarate-dependent dioxygenase activity"/>
    <property type="evidence" value="ECO:0007669"/>
    <property type="project" value="UniProtKB-ARBA"/>
</dbReference>
<dbReference type="AlphaFoldDB" id="A0A0H2ZB80"/>
<proteinExistence type="predicted"/>
<evidence type="ECO:0000256" key="1">
    <source>
        <dbReference type="ARBA" id="ARBA00001954"/>
    </source>
</evidence>
<keyword evidence="2" id="KW-0560">Oxidoreductase</keyword>
<dbReference type="Pfam" id="PF02668">
    <property type="entry name" value="TauD"/>
    <property type="match status" value="1"/>
</dbReference>
<dbReference type="EMBL" id="CP000438">
    <property type="protein sequence ID" value="ABJ11483.1"/>
    <property type="molecule type" value="Genomic_DNA"/>
</dbReference>
<evidence type="ECO:0000313" key="5">
    <source>
        <dbReference type="EMBL" id="ABJ11483.1"/>
    </source>
</evidence>
<dbReference type="KEGG" id="pau:PA14_34830"/>
<dbReference type="SUPFAM" id="SSF51197">
    <property type="entry name" value="Clavaminate synthase-like"/>
    <property type="match status" value="1"/>
</dbReference>